<dbReference type="GO" id="GO:0030687">
    <property type="term" value="C:preribosome, large subunit precursor"/>
    <property type="evidence" value="ECO:0007669"/>
    <property type="project" value="TreeGrafter"/>
</dbReference>
<dbReference type="Proteomes" id="UP000249464">
    <property type="component" value="Unassembled WGS sequence"/>
</dbReference>
<accession>A0A2X0M9X4</accession>
<dbReference type="AlphaFoldDB" id="A0A2X0M9X4"/>
<dbReference type="InterPro" id="IPR012459">
    <property type="entry name" value="Rrp15"/>
</dbReference>
<dbReference type="GO" id="GO:0000470">
    <property type="term" value="P:maturation of LSU-rRNA"/>
    <property type="evidence" value="ECO:0007669"/>
    <property type="project" value="TreeGrafter"/>
</dbReference>
<organism evidence="3 4">
    <name type="scientific">Microbotryum silenes-dioicae</name>
    <dbReference type="NCBI Taxonomy" id="796604"/>
    <lineage>
        <taxon>Eukaryota</taxon>
        <taxon>Fungi</taxon>
        <taxon>Dikarya</taxon>
        <taxon>Basidiomycota</taxon>
        <taxon>Pucciniomycotina</taxon>
        <taxon>Microbotryomycetes</taxon>
        <taxon>Microbotryales</taxon>
        <taxon>Microbotryaceae</taxon>
        <taxon>Microbotryum</taxon>
    </lineage>
</organism>
<proteinExistence type="inferred from homology"/>
<dbReference type="PANTHER" id="PTHR13245:SF14">
    <property type="entry name" value="RRP15-LIKE PROTEIN"/>
    <property type="match status" value="1"/>
</dbReference>
<feature type="compositionally biased region" description="Polar residues" evidence="2">
    <location>
        <begin position="8"/>
        <end position="37"/>
    </location>
</feature>
<evidence type="ECO:0000313" key="3">
    <source>
        <dbReference type="EMBL" id="SGY70284.1"/>
    </source>
</evidence>
<dbReference type="EMBL" id="FQNC01000046">
    <property type="protein sequence ID" value="SGY70284.1"/>
    <property type="molecule type" value="Genomic_DNA"/>
</dbReference>
<feature type="compositionally biased region" description="Polar residues" evidence="2">
    <location>
        <begin position="109"/>
        <end position="122"/>
    </location>
</feature>
<gene>
    <name evidence="3" type="primary">BQ5605_C004g03133</name>
    <name evidence="3" type="ORF">BQ5605_C004G03133</name>
</gene>
<dbReference type="GO" id="GO:0000460">
    <property type="term" value="P:maturation of 5.8S rRNA"/>
    <property type="evidence" value="ECO:0007669"/>
    <property type="project" value="TreeGrafter"/>
</dbReference>
<dbReference type="STRING" id="796604.A0A2X0M9X4"/>
<comment type="similarity">
    <text evidence="1">Belongs to the RRP15 family.</text>
</comment>
<dbReference type="Pfam" id="PF07890">
    <property type="entry name" value="Rrp15p"/>
    <property type="match status" value="1"/>
</dbReference>
<evidence type="ECO:0000256" key="1">
    <source>
        <dbReference type="ARBA" id="ARBA00007462"/>
    </source>
</evidence>
<dbReference type="PANTHER" id="PTHR13245">
    <property type="entry name" value="RRP15-LIKE PROTEIN"/>
    <property type="match status" value="1"/>
</dbReference>
<feature type="compositionally biased region" description="Acidic residues" evidence="2">
    <location>
        <begin position="69"/>
        <end position="105"/>
    </location>
</feature>
<protein>
    <submittedName>
        <fullName evidence="3">BQ5605_C004g03133 protein</fullName>
    </submittedName>
</protein>
<evidence type="ECO:0000256" key="2">
    <source>
        <dbReference type="SAM" id="MobiDB-lite"/>
    </source>
</evidence>
<keyword evidence="4" id="KW-1185">Reference proteome</keyword>
<name>A0A2X0M9X4_9BASI</name>
<reference evidence="3 4" key="1">
    <citation type="submission" date="2016-11" db="EMBL/GenBank/DDBJ databases">
        <authorList>
            <person name="Jaros S."/>
            <person name="Januszkiewicz K."/>
            <person name="Wedrychowicz H."/>
        </authorList>
    </citation>
    <scope>NUCLEOTIDE SEQUENCE [LARGE SCALE GENOMIC DNA]</scope>
</reference>
<feature type="region of interest" description="Disordered" evidence="2">
    <location>
        <begin position="1"/>
        <end position="145"/>
    </location>
</feature>
<evidence type="ECO:0000313" key="4">
    <source>
        <dbReference type="Proteomes" id="UP000249464"/>
    </source>
</evidence>
<sequence>MAPKSILKQRTVSGHSASASASPKRTIVVPSTSTSQARPARASHRADNGRIQDGLNAGRNTTVGTDGEEKVDDDDDDDVYGDRDDDEEEEDEDEDENDGDEDLDESQALGESSRGSNGGTKSKSVKKLKNPTLKPTPAPAFSQALNHLLSLPPTTASLAPKVAPPSAHAQRLDRKARSVLRESKAQHLAQGHVPDVIAGWGARPPLPFSLWESSQARDFEHARRGGDSSLSEVVESGAEREKRLRKLAQRGVVRLFNAIGAAQGVPDRLDREDVKRRRTIESVATGLPRIGNGPLGGTIARQPNVLGGRGKAEACELIGISRYYTCAYPACPLQTCIVSNLSKQSFLDLVRAGTT</sequence>